<keyword evidence="2" id="KW-0812">Transmembrane</keyword>
<dbReference type="EMBL" id="PIPZ01000004">
    <property type="protein sequence ID" value="RUO58864.1"/>
    <property type="molecule type" value="Genomic_DNA"/>
</dbReference>
<feature type="transmembrane region" description="Helical" evidence="2">
    <location>
        <begin position="20"/>
        <end position="38"/>
    </location>
</feature>
<accession>A0A432YD26</accession>
<feature type="coiled-coil region" evidence="1">
    <location>
        <begin position="173"/>
        <end position="200"/>
    </location>
</feature>
<keyword evidence="4" id="KW-1185">Reference proteome</keyword>
<dbReference type="Proteomes" id="UP000288127">
    <property type="component" value="Unassembled WGS sequence"/>
</dbReference>
<organism evidence="3 4">
    <name type="scientific">Pseudidiomarina marina</name>
    <dbReference type="NCBI Taxonomy" id="502366"/>
    <lineage>
        <taxon>Bacteria</taxon>
        <taxon>Pseudomonadati</taxon>
        <taxon>Pseudomonadota</taxon>
        <taxon>Gammaproteobacteria</taxon>
        <taxon>Alteromonadales</taxon>
        <taxon>Idiomarinaceae</taxon>
        <taxon>Pseudidiomarina</taxon>
    </lineage>
</organism>
<proteinExistence type="predicted"/>
<evidence type="ECO:0000256" key="1">
    <source>
        <dbReference type="SAM" id="Coils"/>
    </source>
</evidence>
<gene>
    <name evidence="3" type="ORF">CWI76_10485</name>
</gene>
<name>A0A432YD26_9GAMM</name>
<dbReference type="NCBIfam" id="TIGR03545">
    <property type="entry name" value="TIGR03545 family protein"/>
    <property type="match status" value="1"/>
</dbReference>
<evidence type="ECO:0000313" key="4">
    <source>
        <dbReference type="Proteomes" id="UP000288127"/>
    </source>
</evidence>
<sequence>MPTKKQKNTVRPSAIRWTGLSAFIIICALLMAFSWLLLDTIIKWTLERSIGTLNGAEVNISQVEHRWSPLGLKITGIQVTDPAEPEFNRLVIGDVTGEINVEQLLLGRFHFENVVSSGIRVHQQRSTPGEVYQLPDKQDVKDWTKGGLAKLNLSMPNVDDIIARIDLQTPAAIDQAKASIAEQKAVLEEARNSLPSAEDLKAYEAELKKITEAEIKTPQQFQEKREEFNALKEKFEADRARVKEIKARASTALDTLKADFETVKNAPQQDLERAQQLMQLNSEGLSEITAVLFGEQMRQWSQYMLLAYEQLAPMLARSADETLVKPQRGEGIWFEFSDANEPPSFLIKKAKTEFAWGETVLDVNWANITHQHEQLGQPTTFMARADNSSLWQALNLNGELALTAAGIDAKQQWQVKGIQLDNLKLSEQAEFIATLAAALLDSEGEVSLRDNLFDGGATVRLANMQVEAKAQNRWTEVIASALRQLNRLDINADIQGSLNAPELSFSSDLDRQLGSALQAAAVDAGKTELAGLKSKLQEQSGGFLGENQDVLENLSSLLGDANQRDAKLQEMLKAKFENQLEDKLKDRLKGVLGG</sequence>
<dbReference type="OrthoDB" id="5752177at2"/>
<evidence type="ECO:0000313" key="3">
    <source>
        <dbReference type="EMBL" id="RUO58864.1"/>
    </source>
</evidence>
<keyword evidence="2" id="KW-1133">Transmembrane helix</keyword>
<keyword evidence="1" id="KW-0175">Coiled coil</keyword>
<evidence type="ECO:0000256" key="2">
    <source>
        <dbReference type="SAM" id="Phobius"/>
    </source>
</evidence>
<keyword evidence="2" id="KW-0472">Membrane</keyword>
<dbReference type="InterPro" id="IPR019934">
    <property type="entry name" value="CHP03545"/>
</dbReference>
<dbReference type="RefSeq" id="WP_126760303.1">
    <property type="nucleotide sequence ID" value="NZ_PIPZ01000004.1"/>
</dbReference>
<reference evidence="4" key="1">
    <citation type="journal article" date="2018" name="Front. Microbiol.">
        <title>Genome-Based Analysis Reveals the Taxonomy and Diversity of the Family Idiomarinaceae.</title>
        <authorList>
            <person name="Liu Y."/>
            <person name="Lai Q."/>
            <person name="Shao Z."/>
        </authorList>
    </citation>
    <scope>NUCLEOTIDE SEQUENCE [LARGE SCALE GENOMIC DNA]</scope>
    <source>
        <strain evidence="4">PIM1</strain>
    </source>
</reference>
<dbReference type="AlphaFoldDB" id="A0A432YD26"/>
<comment type="caution">
    <text evidence="3">The sequence shown here is derived from an EMBL/GenBank/DDBJ whole genome shotgun (WGS) entry which is preliminary data.</text>
</comment>
<protein>
    <submittedName>
        <fullName evidence="3">TIGR03545 family protein</fullName>
    </submittedName>
</protein>